<protein>
    <submittedName>
        <fullName evidence="3">SPW repeat-containing protein</fullName>
    </submittedName>
</protein>
<gene>
    <name evidence="3" type="ORF">CLV47_105137</name>
</gene>
<feature type="domain" description="SPW repeat-containing integral membrane" evidence="2">
    <location>
        <begin position="41"/>
        <end position="137"/>
    </location>
</feature>
<dbReference type="Proteomes" id="UP000237752">
    <property type="component" value="Unassembled WGS sequence"/>
</dbReference>
<name>A0A2T1A1N6_9ACTN</name>
<keyword evidence="1" id="KW-1133">Transmembrane helix</keyword>
<feature type="transmembrane region" description="Helical" evidence="1">
    <location>
        <begin position="69"/>
        <end position="89"/>
    </location>
</feature>
<dbReference type="InterPro" id="IPR005530">
    <property type="entry name" value="SPW"/>
</dbReference>
<keyword evidence="4" id="KW-1185">Reference proteome</keyword>
<accession>A0A2T1A1N6</accession>
<sequence length="151" mass="15973">MTTEPQVTPQTTASMARHPDMLELRERYGRAAEEPITKGAEGLTFLAAGYVAISAWVVGFSGSAPSLTINNLIVGVATMVVVLGLVAAYERTHGMSWVVPLLGVWLIISPWVINGVTTSTGMILSNVIAGACIVVFGGGISVMSRYALKHR</sequence>
<evidence type="ECO:0000256" key="1">
    <source>
        <dbReference type="SAM" id="Phobius"/>
    </source>
</evidence>
<organism evidence="3 4">
    <name type="scientific">Antricoccus suffuscus</name>
    <dbReference type="NCBI Taxonomy" id="1629062"/>
    <lineage>
        <taxon>Bacteria</taxon>
        <taxon>Bacillati</taxon>
        <taxon>Actinomycetota</taxon>
        <taxon>Actinomycetes</taxon>
        <taxon>Geodermatophilales</taxon>
        <taxon>Antricoccaceae</taxon>
        <taxon>Antricoccus</taxon>
    </lineage>
</organism>
<dbReference type="EMBL" id="PVUE01000005">
    <property type="protein sequence ID" value="PRZ42515.1"/>
    <property type="molecule type" value="Genomic_DNA"/>
</dbReference>
<feature type="transmembrane region" description="Helical" evidence="1">
    <location>
        <begin position="43"/>
        <end position="63"/>
    </location>
</feature>
<feature type="transmembrane region" description="Helical" evidence="1">
    <location>
        <begin position="123"/>
        <end position="148"/>
    </location>
</feature>
<reference evidence="3 4" key="1">
    <citation type="submission" date="2018-03" db="EMBL/GenBank/DDBJ databases">
        <title>Genomic Encyclopedia of Archaeal and Bacterial Type Strains, Phase II (KMG-II): from individual species to whole genera.</title>
        <authorList>
            <person name="Goeker M."/>
        </authorList>
    </citation>
    <scope>NUCLEOTIDE SEQUENCE [LARGE SCALE GENOMIC DNA]</scope>
    <source>
        <strain evidence="3 4">DSM 100065</strain>
    </source>
</reference>
<evidence type="ECO:0000259" key="2">
    <source>
        <dbReference type="Pfam" id="PF03779"/>
    </source>
</evidence>
<dbReference type="OrthoDB" id="3638638at2"/>
<comment type="caution">
    <text evidence="3">The sequence shown here is derived from an EMBL/GenBank/DDBJ whole genome shotgun (WGS) entry which is preliminary data.</text>
</comment>
<dbReference type="Pfam" id="PF03779">
    <property type="entry name" value="SPW"/>
    <property type="match status" value="1"/>
</dbReference>
<proteinExistence type="predicted"/>
<keyword evidence="1" id="KW-0812">Transmembrane</keyword>
<evidence type="ECO:0000313" key="3">
    <source>
        <dbReference type="EMBL" id="PRZ42515.1"/>
    </source>
</evidence>
<feature type="transmembrane region" description="Helical" evidence="1">
    <location>
        <begin position="96"/>
        <end position="117"/>
    </location>
</feature>
<keyword evidence="1" id="KW-0472">Membrane</keyword>
<evidence type="ECO:0000313" key="4">
    <source>
        <dbReference type="Proteomes" id="UP000237752"/>
    </source>
</evidence>
<dbReference type="AlphaFoldDB" id="A0A2T1A1N6"/>
<dbReference type="RefSeq" id="WP_106348550.1">
    <property type="nucleotide sequence ID" value="NZ_PVUE01000005.1"/>
</dbReference>